<dbReference type="SUPFAM" id="SSF51735">
    <property type="entry name" value="NAD(P)-binding Rossmann-fold domains"/>
    <property type="match status" value="1"/>
</dbReference>
<feature type="domain" description="NAD-dependent epimerase/dehydratase" evidence="1">
    <location>
        <begin position="110"/>
        <end position="260"/>
    </location>
</feature>
<dbReference type="Gene3D" id="3.40.50.720">
    <property type="entry name" value="NAD(P)-binding Rossmann-like Domain"/>
    <property type="match status" value="1"/>
</dbReference>
<accession>A0A9Q3HAY6</accession>
<dbReference type="AlphaFoldDB" id="A0A9Q3HAY6"/>
<dbReference type="OrthoDB" id="16464at2759"/>
<gene>
    <name evidence="2" type="ORF">O181_038368</name>
</gene>
<keyword evidence="3" id="KW-1185">Reference proteome</keyword>
<dbReference type="InterPro" id="IPR050177">
    <property type="entry name" value="Lipid_A_modif_metabolic_enz"/>
</dbReference>
<dbReference type="EMBL" id="AVOT02014836">
    <property type="protein sequence ID" value="MBW0498653.1"/>
    <property type="molecule type" value="Genomic_DNA"/>
</dbReference>
<dbReference type="InterPro" id="IPR001509">
    <property type="entry name" value="Epimerase_deHydtase"/>
</dbReference>
<evidence type="ECO:0000313" key="3">
    <source>
        <dbReference type="Proteomes" id="UP000765509"/>
    </source>
</evidence>
<dbReference type="InterPro" id="IPR036291">
    <property type="entry name" value="NAD(P)-bd_dom_sf"/>
</dbReference>
<reference evidence="2" key="1">
    <citation type="submission" date="2021-03" db="EMBL/GenBank/DDBJ databases">
        <title>Draft genome sequence of rust myrtle Austropuccinia psidii MF-1, a brazilian biotype.</title>
        <authorList>
            <person name="Quecine M.C."/>
            <person name="Pachon D.M.R."/>
            <person name="Bonatelli M.L."/>
            <person name="Correr F.H."/>
            <person name="Franceschini L.M."/>
            <person name="Leite T.F."/>
            <person name="Margarido G.R.A."/>
            <person name="Almeida C.A."/>
            <person name="Ferrarezi J.A."/>
            <person name="Labate C.A."/>
        </authorList>
    </citation>
    <scope>NUCLEOTIDE SEQUENCE</scope>
    <source>
        <strain evidence="2">MF-1</strain>
    </source>
</reference>
<organism evidence="2 3">
    <name type="scientific">Austropuccinia psidii MF-1</name>
    <dbReference type="NCBI Taxonomy" id="1389203"/>
    <lineage>
        <taxon>Eukaryota</taxon>
        <taxon>Fungi</taxon>
        <taxon>Dikarya</taxon>
        <taxon>Basidiomycota</taxon>
        <taxon>Pucciniomycotina</taxon>
        <taxon>Pucciniomycetes</taxon>
        <taxon>Pucciniales</taxon>
        <taxon>Sphaerophragmiaceae</taxon>
        <taxon>Austropuccinia</taxon>
    </lineage>
</organism>
<dbReference type="PANTHER" id="PTHR43245">
    <property type="entry name" value="BIFUNCTIONAL POLYMYXIN RESISTANCE PROTEIN ARNA"/>
    <property type="match status" value="1"/>
</dbReference>
<dbReference type="Pfam" id="PF01370">
    <property type="entry name" value="Epimerase"/>
    <property type="match status" value="1"/>
</dbReference>
<comment type="caution">
    <text evidence="2">The sequence shown here is derived from an EMBL/GenBank/DDBJ whole genome shotgun (WGS) entry which is preliminary data.</text>
</comment>
<dbReference type="Proteomes" id="UP000765509">
    <property type="component" value="Unassembled WGS sequence"/>
</dbReference>
<dbReference type="PANTHER" id="PTHR43245:SF11">
    <property type="entry name" value="LD23561P"/>
    <property type="match status" value="1"/>
</dbReference>
<name>A0A9Q3HAY6_9BASI</name>
<proteinExistence type="predicted"/>
<sequence>MTTSLKPTVLILGGLHDGHARALLTYLVPSDPINQLARHIRIVDKYLCLPQDDAYTTYMDTPSQKILKNGQSNGVEYIQANLLVHASRVKAFTLPDQFHNPASSEDPQTYDYVFDFSGETDHNAQEGVYIERTGKLLPELGRLAASLGIKAYVRELSTLYNNENKKPLKEGEGKPFGLHSKWIHEGVRAMAAQKDLNIVIARPALLYGPFAIDGYAPRLLIGEIYKYLDEKMEHLWSAELRLHTVHVEDFASALWGLARWMAARGRSQTEEYSDSIPCLLSSSETLPAGMPPKNDIIKAPCFNIVDNGDTTQGLMAEIAQKVVGVKVGFYGKVICRFAKMNMIDVIEDVNEKHLEPWPEMLARSQPPITNTPFTPSLSIALLSKYHIALDGTKLKTVLNWTPKYPKMNEDVIRDQIEKFKAERIWPTAPPRKSQIEK</sequence>
<evidence type="ECO:0000313" key="2">
    <source>
        <dbReference type="EMBL" id="MBW0498653.1"/>
    </source>
</evidence>
<protein>
    <recommendedName>
        <fullName evidence="1">NAD-dependent epimerase/dehydratase domain-containing protein</fullName>
    </recommendedName>
</protein>
<evidence type="ECO:0000259" key="1">
    <source>
        <dbReference type="Pfam" id="PF01370"/>
    </source>
</evidence>